<comment type="caution">
    <text evidence="1">The sequence shown here is derived from an EMBL/GenBank/DDBJ whole genome shotgun (WGS) entry which is preliminary data.</text>
</comment>
<dbReference type="AlphaFoldDB" id="A0A2Z6RX72"/>
<gene>
    <name evidence="2" type="ORF">RCL2_002397000</name>
    <name evidence="1" type="ORF">RclHR1_06250005</name>
</gene>
<sequence length="248" mass="28794">MIPFLAFKEYLEKDCSDCNEIEKKLLQNLCSVYYNASCAGFHFEPYLLIVLEKIFNEKICKEHPLFADIKNIDKLSLLSCKSTIRTLHDNYSTKLYSKGEMTKFNLHKYLDDPFTAFFMPEKDAGPDLVYTIEFEAPGGIVEVPIFLQAKLWKNSPSENAIFTLRKKKTPQLKIELKEKVINCLRTKYHKAHEHGLSWIRFLVVYPAEFDKKSSHYICNPGTAEVNELLIIIDSSNASQVLELMYRMQ</sequence>
<keyword evidence="3" id="KW-1185">Reference proteome</keyword>
<protein>
    <submittedName>
        <fullName evidence="1">Uncharacterized protein</fullName>
    </submittedName>
</protein>
<evidence type="ECO:0000313" key="2">
    <source>
        <dbReference type="EMBL" id="GES97374.1"/>
    </source>
</evidence>
<accession>A0A2Z6RX72</accession>
<dbReference type="Proteomes" id="UP000247702">
    <property type="component" value="Unassembled WGS sequence"/>
</dbReference>
<dbReference type="EMBL" id="BEXD01004010">
    <property type="protein sequence ID" value="GBC05483.1"/>
    <property type="molecule type" value="Genomic_DNA"/>
</dbReference>
<dbReference type="OrthoDB" id="2321416at2759"/>
<organism evidence="1 3">
    <name type="scientific">Rhizophagus clarus</name>
    <dbReference type="NCBI Taxonomy" id="94130"/>
    <lineage>
        <taxon>Eukaryota</taxon>
        <taxon>Fungi</taxon>
        <taxon>Fungi incertae sedis</taxon>
        <taxon>Mucoromycota</taxon>
        <taxon>Glomeromycotina</taxon>
        <taxon>Glomeromycetes</taxon>
        <taxon>Glomerales</taxon>
        <taxon>Glomeraceae</taxon>
        <taxon>Rhizophagus</taxon>
    </lineage>
</organism>
<reference evidence="2" key="2">
    <citation type="submission" date="2019-10" db="EMBL/GenBank/DDBJ databases">
        <title>Conservation and host-specific expression of non-tandemly repeated heterogenous ribosome RNA gene in arbuscular mycorrhizal fungi.</title>
        <authorList>
            <person name="Maeda T."/>
            <person name="Kobayashi Y."/>
            <person name="Nakagawa T."/>
            <person name="Ezawa T."/>
            <person name="Yamaguchi K."/>
            <person name="Bino T."/>
            <person name="Nishimoto Y."/>
            <person name="Shigenobu S."/>
            <person name="Kawaguchi M."/>
        </authorList>
    </citation>
    <scope>NUCLEOTIDE SEQUENCE</scope>
    <source>
        <strain evidence="2">HR1</strain>
    </source>
</reference>
<evidence type="ECO:0000313" key="1">
    <source>
        <dbReference type="EMBL" id="GBC05483.1"/>
    </source>
</evidence>
<evidence type="ECO:0000313" key="3">
    <source>
        <dbReference type="Proteomes" id="UP000247702"/>
    </source>
</evidence>
<name>A0A2Z6RX72_9GLOM</name>
<reference evidence="1 3" key="1">
    <citation type="submission" date="2017-11" db="EMBL/GenBank/DDBJ databases">
        <title>The genome of Rhizophagus clarus HR1 reveals common genetic basis of auxotrophy among arbuscular mycorrhizal fungi.</title>
        <authorList>
            <person name="Kobayashi Y."/>
        </authorList>
    </citation>
    <scope>NUCLEOTIDE SEQUENCE [LARGE SCALE GENOMIC DNA]</scope>
    <source>
        <strain evidence="1 3">HR1</strain>
    </source>
</reference>
<dbReference type="EMBL" id="BLAL01000259">
    <property type="protein sequence ID" value="GES97374.1"/>
    <property type="molecule type" value="Genomic_DNA"/>
</dbReference>
<proteinExistence type="predicted"/>
<dbReference type="Proteomes" id="UP000615446">
    <property type="component" value="Unassembled WGS sequence"/>
</dbReference>